<dbReference type="EMBL" id="PQFF01000123">
    <property type="protein sequence ID" value="RHZ80714.1"/>
    <property type="molecule type" value="Genomic_DNA"/>
</dbReference>
<evidence type="ECO:0000259" key="2">
    <source>
        <dbReference type="PROSITE" id="PS50056"/>
    </source>
</evidence>
<feature type="domain" description="Tyrosine specific protein phosphatases" evidence="2">
    <location>
        <begin position="83"/>
        <end position="152"/>
    </location>
</feature>
<name>A0A397J6A2_9GLOM</name>
<protein>
    <recommendedName>
        <fullName evidence="2">Tyrosine specific protein phosphatases domain-containing protein</fullName>
    </recommendedName>
</protein>
<organism evidence="3 4">
    <name type="scientific">Diversispora epigaea</name>
    <dbReference type="NCBI Taxonomy" id="1348612"/>
    <lineage>
        <taxon>Eukaryota</taxon>
        <taxon>Fungi</taxon>
        <taxon>Fungi incertae sedis</taxon>
        <taxon>Mucoromycota</taxon>
        <taxon>Glomeromycotina</taxon>
        <taxon>Glomeromycetes</taxon>
        <taxon>Diversisporales</taxon>
        <taxon>Diversisporaceae</taxon>
        <taxon>Diversispora</taxon>
    </lineage>
</organism>
<comment type="caution">
    <text evidence="3">The sequence shown here is derived from an EMBL/GenBank/DDBJ whole genome shotgun (WGS) entry which is preliminary data.</text>
</comment>
<dbReference type="Gene3D" id="3.90.190.10">
    <property type="entry name" value="Protein tyrosine phosphatase superfamily"/>
    <property type="match status" value="1"/>
</dbReference>
<gene>
    <name evidence="3" type="ORF">Glove_132g52</name>
</gene>
<reference evidence="3 4" key="1">
    <citation type="submission" date="2018-08" db="EMBL/GenBank/DDBJ databases">
        <title>Genome and evolution of the arbuscular mycorrhizal fungus Diversispora epigaea (formerly Glomus versiforme) and its bacterial endosymbionts.</title>
        <authorList>
            <person name="Sun X."/>
            <person name="Fei Z."/>
            <person name="Harrison M."/>
        </authorList>
    </citation>
    <scope>NUCLEOTIDE SEQUENCE [LARGE SCALE GENOMIC DNA]</scope>
    <source>
        <strain evidence="3 4">IT104</strain>
    </source>
</reference>
<dbReference type="Proteomes" id="UP000266861">
    <property type="component" value="Unassembled WGS sequence"/>
</dbReference>
<keyword evidence="4" id="KW-1185">Reference proteome</keyword>
<dbReference type="STRING" id="1348612.A0A397J6A2"/>
<dbReference type="PROSITE" id="PS50056">
    <property type="entry name" value="TYR_PHOSPHATASE_2"/>
    <property type="match status" value="1"/>
</dbReference>
<dbReference type="AlphaFoldDB" id="A0A397J6A2"/>
<dbReference type="InterPro" id="IPR000387">
    <property type="entry name" value="Tyr_Pase_dom"/>
</dbReference>
<dbReference type="Pfam" id="PF22784">
    <property type="entry name" value="PTP-SAK"/>
    <property type="match status" value="1"/>
</dbReference>
<dbReference type="OrthoDB" id="432447at2759"/>
<evidence type="ECO:0000313" key="4">
    <source>
        <dbReference type="Proteomes" id="UP000266861"/>
    </source>
</evidence>
<dbReference type="InterPro" id="IPR029021">
    <property type="entry name" value="Prot-tyrosine_phosphatase-like"/>
</dbReference>
<dbReference type="SUPFAM" id="SSF52799">
    <property type="entry name" value="(Phosphotyrosine protein) phosphatases II"/>
    <property type="match status" value="1"/>
</dbReference>
<proteinExistence type="predicted"/>
<evidence type="ECO:0000256" key="1">
    <source>
        <dbReference type="ARBA" id="ARBA00022801"/>
    </source>
</evidence>
<dbReference type="GO" id="GO:0016791">
    <property type="term" value="F:phosphatase activity"/>
    <property type="evidence" value="ECO:0007669"/>
    <property type="project" value="UniProtKB-ARBA"/>
</dbReference>
<dbReference type="InterPro" id="IPR057023">
    <property type="entry name" value="PTP-SAK"/>
</dbReference>
<sequence length="172" mass="19541">MTTSSDPIFQRFVWVIPNRLARSSAPHYTGNDESQNMDDAAIEYLVNQGINNVISLNHFPLTDGGLQRRSIKYLHLPVADFTAPTIYQLRQAYESYLPAQRTTLVYCRYGQGRTGTVISAFMLLSGNQLTHNDYLELGVERQEQIDALDELAKEIEISDGDIRDEKNVKDEL</sequence>
<evidence type="ECO:0000313" key="3">
    <source>
        <dbReference type="EMBL" id="RHZ80714.1"/>
    </source>
</evidence>
<keyword evidence="1" id="KW-0378">Hydrolase</keyword>
<accession>A0A397J6A2</accession>